<dbReference type="InterPro" id="IPR015422">
    <property type="entry name" value="PyrdxlP-dep_Trfase_small"/>
</dbReference>
<dbReference type="GO" id="GO:0006520">
    <property type="term" value="P:amino acid metabolic process"/>
    <property type="evidence" value="ECO:0007669"/>
    <property type="project" value="InterPro"/>
</dbReference>
<evidence type="ECO:0000256" key="2">
    <source>
        <dbReference type="ARBA" id="ARBA00007441"/>
    </source>
</evidence>
<dbReference type="PROSITE" id="PS00105">
    <property type="entry name" value="AA_TRANSFER_CLASS_1"/>
    <property type="match status" value="1"/>
</dbReference>
<dbReference type="OrthoDB" id="9802328at2"/>
<name>A0A0E3Z9N6_9FUSO</name>
<keyword evidence="5" id="KW-0663">Pyridoxal phosphate</keyword>
<dbReference type="InterPro" id="IPR004838">
    <property type="entry name" value="NHTrfase_class1_PyrdxlP-BS"/>
</dbReference>
<comment type="cofactor">
    <cofactor evidence="1 6">
        <name>pyridoxal 5'-phosphate</name>
        <dbReference type="ChEBI" id="CHEBI:597326"/>
    </cofactor>
</comment>
<dbReference type="PRINTS" id="PR00753">
    <property type="entry name" value="ACCSYNTHASE"/>
</dbReference>
<organism evidence="8 9">
    <name type="scientific">Sneathia vaginalis</name>
    <dbReference type="NCBI Taxonomy" id="187101"/>
    <lineage>
        <taxon>Bacteria</taxon>
        <taxon>Fusobacteriati</taxon>
        <taxon>Fusobacteriota</taxon>
        <taxon>Fusobacteriia</taxon>
        <taxon>Fusobacteriales</taxon>
        <taxon>Leptotrichiaceae</taxon>
        <taxon>Sneathia</taxon>
    </lineage>
</organism>
<reference evidence="8 9" key="1">
    <citation type="journal article" date="2012" name="BMC Genomics">
        <title>Genomic sequence analysis and characterization of Sneathia amnii sp. nov.</title>
        <authorList>
            <consortium name="Vaginal Microbiome Consortium (additional members)"/>
            <person name="Harwich M.D.Jr."/>
            <person name="Serrano M.G."/>
            <person name="Fettweis J.M."/>
            <person name="Alves J.M."/>
            <person name="Reimers M.A."/>
            <person name="Buck G.A."/>
            <person name="Jefferson K.K."/>
        </authorList>
    </citation>
    <scope>NUCLEOTIDE SEQUENCE [LARGE SCALE GENOMIC DNA]</scope>
    <source>
        <strain evidence="8 9">SN35</strain>
    </source>
</reference>
<keyword evidence="3 6" id="KW-0032">Aminotransferase</keyword>
<evidence type="ECO:0000313" key="8">
    <source>
        <dbReference type="EMBL" id="AKC95186.1"/>
    </source>
</evidence>
<dbReference type="KEGG" id="sns:VC03_01165"/>
<evidence type="ECO:0000259" key="7">
    <source>
        <dbReference type="Pfam" id="PF00155"/>
    </source>
</evidence>
<evidence type="ECO:0000256" key="6">
    <source>
        <dbReference type="RuleBase" id="RU000481"/>
    </source>
</evidence>
<evidence type="ECO:0000256" key="5">
    <source>
        <dbReference type="ARBA" id="ARBA00022898"/>
    </source>
</evidence>
<dbReference type="InterPro" id="IPR050596">
    <property type="entry name" value="AspAT/PAT-like"/>
</dbReference>
<dbReference type="InterPro" id="IPR004839">
    <property type="entry name" value="Aminotransferase_I/II_large"/>
</dbReference>
<dbReference type="HOGENOM" id="CLU_017584_4_3_0"/>
<dbReference type="GO" id="GO:0030170">
    <property type="term" value="F:pyridoxal phosphate binding"/>
    <property type="evidence" value="ECO:0007669"/>
    <property type="project" value="InterPro"/>
</dbReference>
<feature type="domain" description="Aminotransferase class I/classII large" evidence="7">
    <location>
        <begin position="53"/>
        <end position="343"/>
    </location>
</feature>
<dbReference type="AlphaFoldDB" id="A0A0E3Z9N6"/>
<keyword evidence="4 6" id="KW-0808">Transferase</keyword>
<dbReference type="InterPro" id="IPR015424">
    <property type="entry name" value="PyrdxlP-dep_Trfase"/>
</dbReference>
<dbReference type="Pfam" id="PF00155">
    <property type="entry name" value="Aminotran_1_2"/>
    <property type="match status" value="1"/>
</dbReference>
<evidence type="ECO:0000256" key="3">
    <source>
        <dbReference type="ARBA" id="ARBA00022576"/>
    </source>
</evidence>
<dbReference type="Proteomes" id="UP000033103">
    <property type="component" value="Chromosome"/>
</dbReference>
<dbReference type="GO" id="GO:0008483">
    <property type="term" value="F:transaminase activity"/>
    <property type="evidence" value="ECO:0007669"/>
    <property type="project" value="UniProtKB-KW"/>
</dbReference>
<comment type="similarity">
    <text evidence="2 6">Belongs to the class-I pyridoxal-phosphate-dependent aminotransferase family.</text>
</comment>
<proteinExistence type="inferred from homology"/>
<accession>A0A0E3Z9N6</accession>
<dbReference type="PATRIC" id="fig|1069640.6.peg.218"/>
<dbReference type="Gene3D" id="3.40.640.10">
    <property type="entry name" value="Type I PLP-dependent aspartate aminotransferase-like (Major domain)"/>
    <property type="match status" value="1"/>
</dbReference>
<sequence length="401" mass="45697">MKISSRVKNMQYSPVRKLVPLADKARKEGVTVYGFHIGQPDVKTPDSFFNGVANYQEKIVKYTNSQGLPELLDAFYESYAKSGINIQRDDIVITNGGSEALQFAITVICNESDEVLVPEPYYSNYDSFLRIADAKLVPIETKLEDGYRLPKKGEITKLINSKTRAILFSNPCNPTGVVLNDEEIEMLKQIALEYDLYLISDEVYKQFIYDKSCKFTSIMNVEGIEDRAILVDSISKHYSACGARIGVVASRNKEFMAEVLKLCQARLSVSTIEQYATTSLLSGIDLYMNDVRKEYRKRRDTMCSILNKIEGVSVCKPDSAFYVLVKLPVDDIEKFAKWLLEEFRYKNQTLMFATGPGFYSREHHDKGIQEARFSFCSYNPDEIIRGIDVLKQALKEYKGRI</sequence>
<dbReference type="RefSeq" id="WP_046328292.1">
    <property type="nucleotide sequence ID" value="NZ_CP011280.1"/>
</dbReference>
<evidence type="ECO:0000256" key="1">
    <source>
        <dbReference type="ARBA" id="ARBA00001933"/>
    </source>
</evidence>
<dbReference type="InterPro" id="IPR015421">
    <property type="entry name" value="PyrdxlP-dep_Trfase_major"/>
</dbReference>
<dbReference type="CDD" id="cd00609">
    <property type="entry name" value="AAT_like"/>
    <property type="match status" value="1"/>
</dbReference>
<protein>
    <recommendedName>
        <fullName evidence="6">Aminotransferase</fullName>
        <ecNumber evidence="6">2.6.1.-</ecNumber>
    </recommendedName>
</protein>
<dbReference type="SUPFAM" id="SSF53383">
    <property type="entry name" value="PLP-dependent transferases"/>
    <property type="match status" value="1"/>
</dbReference>
<dbReference type="EC" id="2.6.1.-" evidence="6"/>
<evidence type="ECO:0000313" key="9">
    <source>
        <dbReference type="Proteomes" id="UP000033103"/>
    </source>
</evidence>
<dbReference type="Gene3D" id="3.90.1150.10">
    <property type="entry name" value="Aspartate Aminotransferase, domain 1"/>
    <property type="match status" value="1"/>
</dbReference>
<dbReference type="PANTHER" id="PTHR46383">
    <property type="entry name" value="ASPARTATE AMINOTRANSFERASE"/>
    <property type="match status" value="1"/>
</dbReference>
<keyword evidence="9" id="KW-1185">Reference proteome</keyword>
<dbReference type="EMBL" id="CP011280">
    <property type="protein sequence ID" value="AKC95186.1"/>
    <property type="molecule type" value="Genomic_DNA"/>
</dbReference>
<evidence type="ECO:0000256" key="4">
    <source>
        <dbReference type="ARBA" id="ARBA00022679"/>
    </source>
</evidence>
<dbReference type="STRING" id="187101.VC03_01165"/>
<gene>
    <name evidence="8" type="ORF">VC03_01165</name>
</gene>
<dbReference type="NCBIfam" id="NF005744">
    <property type="entry name" value="PRK07568.1"/>
    <property type="match status" value="1"/>
</dbReference>